<gene>
    <name evidence="1" type="ORF">Egran_02462</name>
</gene>
<comment type="caution">
    <text evidence="1">The sequence shown here is derived from an EMBL/GenBank/DDBJ whole genome shotgun (WGS) entry which is preliminary data.</text>
</comment>
<dbReference type="Proteomes" id="UP000243515">
    <property type="component" value="Unassembled WGS sequence"/>
</dbReference>
<evidence type="ECO:0000313" key="2">
    <source>
        <dbReference type="Proteomes" id="UP000243515"/>
    </source>
</evidence>
<name>A0A232M083_9EURO</name>
<feature type="non-terminal residue" evidence="1">
    <location>
        <position position="52"/>
    </location>
</feature>
<sequence length="52" mass="6338">MWATRRRSMCKTARICGKQLLVRWVLTNMDEPRDRNFWSVVDKVFTEMDSSW</sequence>
<proteinExistence type="predicted"/>
<dbReference type="AlphaFoldDB" id="A0A232M083"/>
<reference evidence="1 2" key="1">
    <citation type="journal article" date="2015" name="Environ. Microbiol.">
        <title>Metagenome sequence of Elaphomyces granulatus from sporocarp tissue reveals Ascomycota ectomycorrhizal fingerprints of genome expansion and a Proteobacteria-rich microbiome.</title>
        <authorList>
            <person name="Quandt C.A."/>
            <person name="Kohler A."/>
            <person name="Hesse C.N."/>
            <person name="Sharpton T.J."/>
            <person name="Martin F."/>
            <person name="Spatafora J.W."/>
        </authorList>
    </citation>
    <scope>NUCLEOTIDE SEQUENCE [LARGE SCALE GENOMIC DNA]</scope>
    <source>
        <strain evidence="1 2">OSC145934</strain>
    </source>
</reference>
<evidence type="ECO:0000313" key="1">
    <source>
        <dbReference type="EMBL" id="OXV09776.1"/>
    </source>
</evidence>
<keyword evidence="2" id="KW-1185">Reference proteome</keyword>
<accession>A0A232M083</accession>
<dbReference type="EMBL" id="NPHW01003334">
    <property type="protein sequence ID" value="OXV09776.1"/>
    <property type="molecule type" value="Genomic_DNA"/>
</dbReference>
<organism evidence="1 2">
    <name type="scientific">Elaphomyces granulatus</name>
    <dbReference type="NCBI Taxonomy" id="519963"/>
    <lineage>
        <taxon>Eukaryota</taxon>
        <taxon>Fungi</taxon>
        <taxon>Dikarya</taxon>
        <taxon>Ascomycota</taxon>
        <taxon>Pezizomycotina</taxon>
        <taxon>Eurotiomycetes</taxon>
        <taxon>Eurotiomycetidae</taxon>
        <taxon>Eurotiales</taxon>
        <taxon>Elaphomycetaceae</taxon>
        <taxon>Elaphomyces</taxon>
    </lineage>
</organism>
<protein>
    <submittedName>
        <fullName evidence="1">Uncharacterized protein</fullName>
    </submittedName>
</protein>